<proteinExistence type="predicted"/>
<dbReference type="AlphaFoldDB" id="A0A382W7Q7"/>
<feature type="non-terminal residue" evidence="1">
    <location>
        <position position="95"/>
    </location>
</feature>
<protein>
    <submittedName>
        <fullName evidence="1">Uncharacterized protein</fullName>
    </submittedName>
</protein>
<name>A0A382W7Q7_9ZZZZ</name>
<sequence>MKNPLKLSCILLMTALLVSGCVSAASSTDKTAKARPAPEKKKIGDYHVLTFDKLAAFKYEVPDDPITDPKAKAILEKNQIPKSIRKFDKQKVAVT</sequence>
<dbReference type="PROSITE" id="PS51257">
    <property type="entry name" value="PROKAR_LIPOPROTEIN"/>
    <property type="match status" value="1"/>
</dbReference>
<reference evidence="1" key="1">
    <citation type="submission" date="2018-05" db="EMBL/GenBank/DDBJ databases">
        <authorList>
            <person name="Lanie J.A."/>
            <person name="Ng W.-L."/>
            <person name="Kazmierczak K.M."/>
            <person name="Andrzejewski T.M."/>
            <person name="Davidsen T.M."/>
            <person name="Wayne K.J."/>
            <person name="Tettelin H."/>
            <person name="Glass J.I."/>
            <person name="Rusch D."/>
            <person name="Podicherti R."/>
            <person name="Tsui H.-C.T."/>
            <person name="Winkler M.E."/>
        </authorList>
    </citation>
    <scope>NUCLEOTIDE SEQUENCE</scope>
</reference>
<evidence type="ECO:0000313" key="1">
    <source>
        <dbReference type="EMBL" id="SVD54739.1"/>
    </source>
</evidence>
<gene>
    <name evidence="1" type="ORF">METZ01_LOCUS407593</name>
</gene>
<accession>A0A382W7Q7</accession>
<dbReference type="EMBL" id="UINC01157637">
    <property type="protein sequence ID" value="SVD54739.1"/>
    <property type="molecule type" value="Genomic_DNA"/>
</dbReference>
<organism evidence="1">
    <name type="scientific">marine metagenome</name>
    <dbReference type="NCBI Taxonomy" id="408172"/>
    <lineage>
        <taxon>unclassified sequences</taxon>
        <taxon>metagenomes</taxon>
        <taxon>ecological metagenomes</taxon>
    </lineage>
</organism>